<name>A0A168M5D0_9SPHN</name>
<protein>
    <submittedName>
        <fullName evidence="2">Uncharacterized protein</fullName>
    </submittedName>
</protein>
<dbReference type="RefSeq" id="WP_063612630.1">
    <property type="nucleotide sequence ID" value="NZ_CP015441.1"/>
</dbReference>
<sequence length="71" mass="7846">MSFDDQPGESGVVKAAAKWDPSGGVNPEWLYKTGDDFLGHDYEPSQGRVEWNSILGLMLAIAFIFIAILSW</sequence>
<dbReference type="OrthoDB" id="7410849at2"/>
<gene>
    <name evidence="2" type="ORF">CP97_14972</name>
</gene>
<keyword evidence="1" id="KW-0812">Transmembrane</keyword>
<dbReference type="EMBL" id="CP015441">
    <property type="protein sequence ID" value="ANC50662.1"/>
    <property type="molecule type" value="Genomic_DNA"/>
</dbReference>
<dbReference type="KEGG" id="ery:CP97_14972"/>
<keyword evidence="1" id="KW-1133">Transmembrane helix</keyword>
<feature type="transmembrane region" description="Helical" evidence="1">
    <location>
        <begin position="51"/>
        <end position="69"/>
    </location>
</feature>
<organism evidence="2 3">
    <name type="scientific">Aurantiacibacter atlanticus</name>
    <dbReference type="NCBI Taxonomy" id="1648404"/>
    <lineage>
        <taxon>Bacteria</taxon>
        <taxon>Pseudomonadati</taxon>
        <taxon>Pseudomonadota</taxon>
        <taxon>Alphaproteobacteria</taxon>
        <taxon>Sphingomonadales</taxon>
        <taxon>Erythrobacteraceae</taxon>
        <taxon>Aurantiacibacter</taxon>
    </lineage>
</organism>
<geneLocation type="plasmid" evidence="3"/>
<dbReference type="AlphaFoldDB" id="A0A168M5D0"/>
<evidence type="ECO:0000313" key="3">
    <source>
        <dbReference type="Proteomes" id="UP000059113"/>
    </source>
</evidence>
<evidence type="ECO:0000256" key="1">
    <source>
        <dbReference type="SAM" id="Phobius"/>
    </source>
</evidence>
<keyword evidence="3" id="KW-1185">Reference proteome</keyword>
<dbReference type="Proteomes" id="UP000059113">
    <property type="component" value="Plasmid"/>
</dbReference>
<accession>A0A168M5D0</accession>
<keyword evidence="1" id="KW-0472">Membrane</keyword>
<keyword evidence="2" id="KW-0614">Plasmid</keyword>
<evidence type="ECO:0000313" key="2">
    <source>
        <dbReference type="EMBL" id="ANC50662.1"/>
    </source>
</evidence>
<reference evidence="2 3" key="1">
    <citation type="submission" date="2016-04" db="EMBL/GenBank/DDBJ databases">
        <title>The complete genome sequence of Erythrobacter atlanticus s21-N3.</title>
        <authorList>
            <person name="Wang W."/>
            <person name="Wang L."/>
            <person name="Zhuang L."/>
            <person name="Shao Z."/>
        </authorList>
    </citation>
    <scope>NUCLEOTIDE SEQUENCE [LARGE SCALE GENOMIC DNA]</scope>
    <source>
        <strain evidence="3">s21-N3</strain>
        <plasmid evidence="3">Plasmid</plasmid>
    </source>
</reference>
<proteinExistence type="predicted"/>